<evidence type="ECO:0000313" key="3">
    <source>
        <dbReference type="Proteomes" id="UP000199372"/>
    </source>
</evidence>
<proteinExistence type="predicted"/>
<feature type="region of interest" description="Disordered" evidence="1">
    <location>
        <begin position="151"/>
        <end position="170"/>
    </location>
</feature>
<dbReference type="EMBL" id="FOCM01000002">
    <property type="protein sequence ID" value="SEN09789.1"/>
    <property type="molecule type" value="Genomic_DNA"/>
</dbReference>
<dbReference type="Pfam" id="PF11749">
    <property type="entry name" value="DUF3305"/>
    <property type="match status" value="1"/>
</dbReference>
<gene>
    <name evidence="2" type="ORF">SAMN04488011_102445</name>
</gene>
<dbReference type="AlphaFoldDB" id="A0A1H8DRC8"/>
<reference evidence="3" key="1">
    <citation type="submission" date="2016-10" db="EMBL/GenBank/DDBJ databases">
        <authorList>
            <person name="Varghese N."/>
            <person name="Submissions S."/>
        </authorList>
    </citation>
    <scope>NUCLEOTIDE SEQUENCE [LARGE SCALE GENOMIC DNA]</scope>
    <source>
        <strain evidence="3">DSM 26893</strain>
    </source>
</reference>
<dbReference type="RefSeq" id="WP_269085877.1">
    <property type="nucleotide sequence ID" value="NZ_FOCM01000002.1"/>
</dbReference>
<accession>A0A1H8DRC8</accession>
<organism evidence="2 3">
    <name type="scientific">Palleronia pelagia</name>
    <dbReference type="NCBI Taxonomy" id="387096"/>
    <lineage>
        <taxon>Bacteria</taxon>
        <taxon>Pseudomonadati</taxon>
        <taxon>Pseudomonadota</taxon>
        <taxon>Alphaproteobacteria</taxon>
        <taxon>Rhodobacterales</taxon>
        <taxon>Roseobacteraceae</taxon>
        <taxon>Palleronia</taxon>
    </lineage>
</organism>
<keyword evidence="3" id="KW-1185">Reference proteome</keyword>
<evidence type="ECO:0008006" key="4">
    <source>
        <dbReference type="Google" id="ProtNLM"/>
    </source>
</evidence>
<protein>
    <recommendedName>
        <fullName evidence="4">Molybdopterin-guanine dinucleotide biosynthesis protein A</fullName>
    </recommendedName>
</protein>
<dbReference type="InterPro" id="IPR021736">
    <property type="entry name" value="DUF3305"/>
</dbReference>
<dbReference type="Proteomes" id="UP000199372">
    <property type="component" value="Unassembled WGS sequence"/>
</dbReference>
<feature type="compositionally biased region" description="Basic and acidic residues" evidence="1">
    <location>
        <begin position="154"/>
        <end position="170"/>
    </location>
</feature>
<evidence type="ECO:0000313" key="2">
    <source>
        <dbReference type="EMBL" id="SEN09789.1"/>
    </source>
</evidence>
<sequence length="183" mass="20592">MSPSKRSLELSLGVVIRRLPGVTRWAKWSWKAIAVLPGSDHGAWKVLREEDGATEFHAGTLTLSLHAGETEAYIHNLTAKEPSIYVIMRHRAGDPPLDLVLVTASPYEAQDYTDNGEDIVERVPLPDALRGVIADFIDRHHVEEPFVKRKRDRARVDRVEDGRGDPRIKQTGDVYRAPRKVLS</sequence>
<name>A0A1H8DRC8_9RHOB</name>
<evidence type="ECO:0000256" key="1">
    <source>
        <dbReference type="SAM" id="MobiDB-lite"/>
    </source>
</evidence>